<organism evidence="2 3">
    <name type="scientific">Roseomonas populi</name>
    <dbReference type="NCBI Taxonomy" id="3121582"/>
    <lineage>
        <taxon>Bacteria</taxon>
        <taxon>Pseudomonadati</taxon>
        <taxon>Pseudomonadota</taxon>
        <taxon>Alphaproteobacteria</taxon>
        <taxon>Acetobacterales</taxon>
        <taxon>Roseomonadaceae</taxon>
        <taxon>Roseomonas</taxon>
    </lineage>
</organism>
<dbReference type="InterPro" id="IPR029058">
    <property type="entry name" value="AB_hydrolase_fold"/>
</dbReference>
<dbReference type="Gene3D" id="3.40.50.1820">
    <property type="entry name" value="alpha/beta hydrolase"/>
    <property type="match status" value="1"/>
</dbReference>
<dbReference type="SUPFAM" id="SSF53474">
    <property type="entry name" value="alpha/beta-Hydrolases"/>
    <property type="match status" value="1"/>
</dbReference>
<sequence length="292" mass="31818">MLRLSRRSLALSMPALITLRPSSGRAAEDKYFDSAGVRIRYVEAGQGDPVVLVHGFSSNVENQWVRSGVMPKLADRYRVIAFDGRGHGLSDKPHDPALYGPEASRDTSRLLDHLGLRKAHVVGYSLGAHLVAWLVTDSPDRFVTCTLGGACGRFRWSEEKTAEVLAEAAEMDEGLQRSQILRLWPKDQPPPSDEQIRAQSARALAGQDHKALAASRRGGLRLVMPEERMAAITVPAIGIVGSADGYLADFTALRQINPRIDVTVIEGAGHSAAPGRPEFVQTLDRFLSAHRA</sequence>
<gene>
    <name evidence="2" type="ORF">NRP21_13585</name>
</gene>
<keyword evidence="2" id="KW-0378">Hydrolase</keyword>
<dbReference type="EMBL" id="JANJOU010000010">
    <property type="protein sequence ID" value="MCR0983083.1"/>
    <property type="molecule type" value="Genomic_DNA"/>
</dbReference>
<proteinExistence type="predicted"/>
<dbReference type="RefSeq" id="WP_257716752.1">
    <property type="nucleotide sequence ID" value="NZ_JANJOU010000010.1"/>
</dbReference>
<dbReference type="GO" id="GO:0016787">
    <property type="term" value="F:hydrolase activity"/>
    <property type="evidence" value="ECO:0007669"/>
    <property type="project" value="UniProtKB-KW"/>
</dbReference>
<dbReference type="InterPro" id="IPR000073">
    <property type="entry name" value="AB_hydrolase_1"/>
</dbReference>
<feature type="domain" description="AB hydrolase-1" evidence="1">
    <location>
        <begin position="49"/>
        <end position="150"/>
    </location>
</feature>
<evidence type="ECO:0000313" key="2">
    <source>
        <dbReference type="EMBL" id="MCR0983083.1"/>
    </source>
</evidence>
<dbReference type="Proteomes" id="UP001524642">
    <property type="component" value="Unassembled WGS sequence"/>
</dbReference>
<dbReference type="PANTHER" id="PTHR43798:SF33">
    <property type="entry name" value="HYDROLASE, PUTATIVE (AFU_ORTHOLOGUE AFUA_2G14860)-RELATED"/>
    <property type="match status" value="1"/>
</dbReference>
<evidence type="ECO:0000259" key="1">
    <source>
        <dbReference type="Pfam" id="PF00561"/>
    </source>
</evidence>
<reference evidence="2 3" key="1">
    <citation type="submission" date="2022-06" db="EMBL/GenBank/DDBJ databases">
        <title>Roseomonas CN29.</title>
        <authorList>
            <person name="Cheng Y."/>
            <person name="He X."/>
        </authorList>
    </citation>
    <scope>NUCLEOTIDE SEQUENCE [LARGE SCALE GENOMIC DNA]</scope>
    <source>
        <strain evidence="2 3">CN29</strain>
    </source>
</reference>
<keyword evidence="3" id="KW-1185">Reference proteome</keyword>
<accession>A0ABT1X4Q1</accession>
<comment type="caution">
    <text evidence="2">The sequence shown here is derived from an EMBL/GenBank/DDBJ whole genome shotgun (WGS) entry which is preliminary data.</text>
</comment>
<dbReference type="InterPro" id="IPR050266">
    <property type="entry name" value="AB_hydrolase_sf"/>
</dbReference>
<dbReference type="PANTHER" id="PTHR43798">
    <property type="entry name" value="MONOACYLGLYCEROL LIPASE"/>
    <property type="match status" value="1"/>
</dbReference>
<evidence type="ECO:0000313" key="3">
    <source>
        <dbReference type="Proteomes" id="UP001524642"/>
    </source>
</evidence>
<protein>
    <submittedName>
        <fullName evidence="2">Alpha/beta hydrolase</fullName>
    </submittedName>
</protein>
<dbReference type="Pfam" id="PF00561">
    <property type="entry name" value="Abhydrolase_1"/>
    <property type="match status" value="1"/>
</dbReference>
<name>A0ABT1X4Q1_9PROT</name>